<dbReference type="Pfam" id="PF01791">
    <property type="entry name" value="DeoC"/>
    <property type="match status" value="1"/>
</dbReference>
<evidence type="ECO:0000256" key="3">
    <source>
        <dbReference type="ARBA" id="ARBA00023239"/>
    </source>
</evidence>
<dbReference type="EMBL" id="JAKKUT010000002">
    <property type="protein sequence ID" value="MDG2991121.1"/>
    <property type="molecule type" value="Genomic_DNA"/>
</dbReference>
<dbReference type="GO" id="GO:0004139">
    <property type="term" value="F:deoxyribose-phosphate aldolase activity"/>
    <property type="evidence" value="ECO:0007669"/>
    <property type="project" value="UniProtKB-EC"/>
</dbReference>
<comment type="pathway">
    <text evidence="6">Carbohydrate degradation; 2-deoxy-D-ribose 1-phosphate degradation; D-glyceraldehyde 3-phosphate and acetaldehyde from 2-deoxy-alpha-D-ribose 1-phosphate: step 2/2.</text>
</comment>
<gene>
    <name evidence="6 7" type="primary">deoC</name>
    <name evidence="7" type="ORF">L3556_09305</name>
</gene>
<dbReference type="InterPro" id="IPR028581">
    <property type="entry name" value="DeoC_typeI"/>
</dbReference>
<keyword evidence="3 6" id="KW-0456">Lyase</keyword>
<comment type="similarity">
    <text evidence="1 6">Belongs to the DeoC/FbaB aldolase family. DeoC type 1 subfamily.</text>
</comment>
<dbReference type="CDD" id="cd00959">
    <property type="entry name" value="DeoC"/>
    <property type="match status" value="1"/>
</dbReference>
<dbReference type="InterPro" id="IPR011343">
    <property type="entry name" value="DeoC"/>
</dbReference>
<proteinExistence type="inferred from homology"/>
<dbReference type="Proteomes" id="UP001154265">
    <property type="component" value="Unassembled WGS sequence"/>
</dbReference>
<dbReference type="SUPFAM" id="SSF51569">
    <property type="entry name" value="Aldolase"/>
    <property type="match status" value="1"/>
</dbReference>
<evidence type="ECO:0000313" key="8">
    <source>
        <dbReference type="Proteomes" id="UP001154265"/>
    </source>
</evidence>
<dbReference type="HAMAP" id="MF_00114">
    <property type="entry name" value="DeoC_type1"/>
    <property type="match status" value="1"/>
</dbReference>
<keyword evidence="4 6" id="KW-0704">Schiff base</keyword>
<sequence length="230" mass="24445">MSPKNLDSIDLATYIEHTLLDPLATEAAIAQCCAEADQWKFPLVCIAPIWVKFAAETLHHKATKVCTVIGFPTGAHSSATKLYEAQEAVDHGAAEIDVVINLGWLKAENSEAVYQDIAAICDGTGIPVKAILETSVLSTAEKKLAAEICLDAGVAFLKTSTGWRGGATVEDVQLLRSVAGDRIGVKASGGIRSPQQALELIAAGATRLGTSRGIDLIQNRDSLKREETDY</sequence>
<evidence type="ECO:0000256" key="6">
    <source>
        <dbReference type="HAMAP-Rule" id="MF_00114"/>
    </source>
</evidence>
<dbReference type="PANTHER" id="PTHR10889:SF1">
    <property type="entry name" value="DEOXYRIBOSE-PHOSPHATE ALDOLASE"/>
    <property type="match status" value="1"/>
</dbReference>
<dbReference type="EC" id="4.1.2.4" evidence="6"/>
<keyword evidence="2 6" id="KW-0963">Cytoplasm</keyword>
<feature type="active site" description="Proton donor/acceptor" evidence="6">
    <location>
        <position position="97"/>
    </location>
</feature>
<dbReference type="Gene3D" id="3.20.20.70">
    <property type="entry name" value="Aldolase class I"/>
    <property type="match status" value="1"/>
</dbReference>
<feature type="active site" description="Schiff-base intermediate with acetaldehyde" evidence="6">
    <location>
        <position position="158"/>
    </location>
</feature>
<dbReference type="InterPro" id="IPR013785">
    <property type="entry name" value="Aldolase_TIM"/>
</dbReference>
<dbReference type="NCBIfam" id="TIGR00126">
    <property type="entry name" value="deoC"/>
    <property type="match status" value="1"/>
</dbReference>
<dbReference type="InterPro" id="IPR002915">
    <property type="entry name" value="DeoC/FbaB/LacD_aldolase"/>
</dbReference>
<evidence type="ECO:0000256" key="1">
    <source>
        <dbReference type="ARBA" id="ARBA00010936"/>
    </source>
</evidence>
<reference evidence="7" key="1">
    <citation type="journal article" date="2022" name="Genome Biol. Evol.">
        <title>A New Gene Family Diagnostic for Intracellular Biomineralization of Amorphous Ca Carbonates by Cyanobacteria.</title>
        <authorList>
            <person name="Benzerara K."/>
            <person name="Duprat E."/>
            <person name="Bitard-Feildel T."/>
            <person name="Caumes G."/>
            <person name="Cassier-Chauvat C."/>
            <person name="Chauvat F."/>
            <person name="Dezi M."/>
            <person name="Diop S.I."/>
            <person name="Gaschignard G."/>
            <person name="Gorgen S."/>
            <person name="Gugger M."/>
            <person name="Lopez-Garcia P."/>
            <person name="Millet M."/>
            <person name="Skouri-Panet F."/>
            <person name="Moreira D."/>
            <person name="Callebaut I."/>
        </authorList>
    </citation>
    <scope>NUCLEOTIDE SEQUENCE</scope>
    <source>
        <strain evidence="7">G9</strain>
    </source>
</reference>
<reference evidence="7" key="2">
    <citation type="submission" date="2022-01" db="EMBL/GenBank/DDBJ databases">
        <authorList>
            <person name="Zivanovic Y."/>
            <person name="Moreira D."/>
            <person name="Lopez-Garcia P."/>
        </authorList>
    </citation>
    <scope>NUCLEOTIDE SEQUENCE</scope>
    <source>
        <strain evidence="7">G9</strain>
    </source>
</reference>
<name>A0ABT6EZT3_9SYNE</name>
<comment type="caution">
    <text evidence="7">The sequence shown here is derived from an EMBL/GenBank/DDBJ whole genome shotgun (WGS) entry which is preliminary data.</text>
</comment>
<dbReference type="SMART" id="SM01133">
    <property type="entry name" value="DeoC"/>
    <property type="match status" value="1"/>
</dbReference>
<comment type="function">
    <text evidence="6">Catalyzes a reversible aldol reaction between acetaldehyde and D-glyceraldehyde 3-phosphate to generate 2-deoxy-D-ribose 5-phosphate.</text>
</comment>
<evidence type="ECO:0000256" key="4">
    <source>
        <dbReference type="ARBA" id="ARBA00023270"/>
    </source>
</evidence>
<accession>A0ABT6EZT3</accession>
<dbReference type="RefSeq" id="WP_277867001.1">
    <property type="nucleotide sequence ID" value="NZ_JAKKUT010000002.1"/>
</dbReference>
<comment type="catalytic activity">
    <reaction evidence="5 6">
        <text>2-deoxy-D-ribose 5-phosphate = D-glyceraldehyde 3-phosphate + acetaldehyde</text>
        <dbReference type="Rhea" id="RHEA:12821"/>
        <dbReference type="ChEBI" id="CHEBI:15343"/>
        <dbReference type="ChEBI" id="CHEBI:59776"/>
        <dbReference type="ChEBI" id="CHEBI:62877"/>
        <dbReference type="EC" id="4.1.2.4"/>
    </reaction>
</comment>
<dbReference type="PANTHER" id="PTHR10889">
    <property type="entry name" value="DEOXYRIBOSE-PHOSPHATE ALDOLASE"/>
    <property type="match status" value="1"/>
</dbReference>
<evidence type="ECO:0000256" key="2">
    <source>
        <dbReference type="ARBA" id="ARBA00022490"/>
    </source>
</evidence>
<comment type="subcellular location">
    <subcellularLocation>
        <location evidence="6">Cytoplasm</location>
    </subcellularLocation>
</comment>
<evidence type="ECO:0000313" key="7">
    <source>
        <dbReference type="EMBL" id="MDG2991121.1"/>
    </source>
</evidence>
<evidence type="ECO:0000256" key="5">
    <source>
        <dbReference type="ARBA" id="ARBA00048791"/>
    </source>
</evidence>
<keyword evidence="8" id="KW-1185">Reference proteome</keyword>
<protein>
    <recommendedName>
        <fullName evidence="6">Deoxyribose-phosphate aldolase</fullName>
        <shortName evidence="6">DERA</shortName>
        <ecNumber evidence="6">4.1.2.4</ecNumber>
    </recommendedName>
    <alternativeName>
        <fullName evidence="6">2-deoxy-D-ribose 5-phosphate aldolase</fullName>
    </alternativeName>
    <alternativeName>
        <fullName evidence="6">Phosphodeoxyriboaldolase</fullName>
        <shortName evidence="6">Deoxyriboaldolase</shortName>
    </alternativeName>
</protein>
<dbReference type="PIRSF" id="PIRSF001357">
    <property type="entry name" value="DeoC"/>
    <property type="match status" value="1"/>
</dbReference>
<feature type="active site" description="Proton donor/acceptor" evidence="6">
    <location>
        <position position="186"/>
    </location>
</feature>
<organism evidence="7 8">
    <name type="scientific">Candidatus Synechococcus calcipolaris G9</name>
    <dbReference type="NCBI Taxonomy" id="1497997"/>
    <lineage>
        <taxon>Bacteria</taxon>
        <taxon>Bacillati</taxon>
        <taxon>Cyanobacteriota</taxon>
        <taxon>Cyanophyceae</taxon>
        <taxon>Synechococcales</taxon>
        <taxon>Synechococcaceae</taxon>
        <taxon>Synechococcus</taxon>
    </lineage>
</organism>